<keyword evidence="11" id="KW-1185">Reference proteome</keyword>
<dbReference type="InterPro" id="IPR051523">
    <property type="entry name" value="KISH_domain"/>
</dbReference>
<comment type="function">
    <text evidence="1 9">Involved in the early part of the secretory pathway.</text>
</comment>
<comment type="similarity">
    <text evidence="3 9">Belongs to the KISH family.</text>
</comment>
<evidence type="ECO:0000256" key="8">
    <source>
        <dbReference type="ARBA" id="ARBA00023136"/>
    </source>
</evidence>
<dbReference type="EMBL" id="NMUH01000718">
    <property type="protein sequence ID" value="MQL83795.1"/>
    <property type="molecule type" value="Genomic_DNA"/>
</dbReference>
<evidence type="ECO:0000313" key="10">
    <source>
        <dbReference type="EMBL" id="MQL83795.1"/>
    </source>
</evidence>
<evidence type="ECO:0000256" key="4">
    <source>
        <dbReference type="ARBA" id="ARBA00022692"/>
    </source>
</evidence>
<keyword evidence="7" id="KW-0333">Golgi apparatus</keyword>
<evidence type="ECO:0000256" key="1">
    <source>
        <dbReference type="ARBA" id="ARBA00002154"/>
    </source>
</evidence>
<sequence>MSQSALFNFHSFLTVVLLLICTCAYIKMQFPTILEQRTGLEISLEHAAVMYQQKSRKHTNAEICNA</sequence>
<dbReference type="AlphaFoldDB" id="A0A843UJY7"/>
<gene>
    <name evidence="10" type="ORF">Taro_016291</name>
</gene>
<dbReference type="InterPro" id="IPR009653">
    <property type="entry name" value="Ksh1"/>
</dbReference>
<dbReference type="Proteomes" id="UP000652761">
    <property type="component" value="Unassembled WGS sequence"/>
</dbReference>
<evidence type="ECO:0000256" key="2">
    <source>
        <dbReference type="ARBA" id="ARBA00004614"/>
    </source>
</evidence>
<comment type="caution">
    <text evidence="10">The sequence shown here is derived from an EMBL/GenBank/DDBJ whole genome shotgun (WGS) entry which is preliminary data.</text>
</comment>
<evidence type="ECO:0000256" key="5">
    <source>
        <dbReference type="ARBA" id="ARBA00022729"/>
    </source>
</evidence>
<accession>A0A843UJY7</accession>
<dbReference type="Pfam" id="PF06842">
    <property type="entry name" value="DUF1242"/>
    <property type="match status" value="1"/>
</dbReference>
<reference evidence="10" key="1">
    <citation type="submission" date="2017-07" db="EMBL/GenBank/DDBJ databases">
        <title>Taro Niue Genome Assembly and Annotation.</title>
        <authorList>
            <person name="Atibalentja N."/>
            <person name="Keating K."/>
            <person name="Fields C.J."/>
        </authorList>
    </citation>
    <scope>NUCLEOTIDE SEQUENCE</scope>
    <source>
        <strain evidence="10">Niue_2</strain>
        <tissue evidence="10">Leaf</tissue>
    </source>
</reference>
<keyword evidence="4 9" id="KW-0812">Transmembrane</keyword>
<name>A0A843UJY7_COLES</name>
<dbReference type="PANTHER" id="PTHR13229">
    <property type="entry name" value="PROTEIN KISH-A"/>
    <property type="match status" value="1"/>
</dbReference>
<keyword evidence="8 9" id="KW-0472">Membrane</keyword>
<keyword evidence="6 9" id="KW-1133">Transmembrane helix</keyword>
<proteinExistence type="inferred from homology"/>
<evidence type="ECO:0000256" key="7">
    <source>
        <dbReference type="ARBA" id="ARBA00023034"/>
    </source>
</evidence>
<comment type="subcellular location">
    <subcellularLocation>
        <location evidence="2">Golgi apparatus membrane</location>
        <topology evidence="2">Single-pass type I membrane protein</topology>
    </subcellularLocation>
</comment>
<organism evidence="10 11">
    <name type="scientific">Colocasia esculenta</name>
    <name type="common">Wild taro</name>
    <name type="synonym">Arum esculentum</name>
    <dbReference type="NCBI Taxonomy" id="4460"/>
    <lineage>
        <taxon>Eukaryota</taxon>
        <taxon>Viridiplantae</taxon>
        <taxon>Streptophyta</taxon>
        <taxon>Embryophyta</taxon>
        <taxon>Tracheophyta</taxon>
        <taxon>Spermatophyta</taxon>
        <taxon>Magnoliopsida</taxon>
        <taxon>Liliopsida</taxon>
        <taxon>Araceae</taxon>
        <taxon>Aroideae</taxon>
        <taxon>Colocasieae</taxon>
        <taxon>Colocasia</taxon>
    </lineage>
</organism>
<evidence type="ECO:0000313" key="11">
    <source>
        <dbReference type="Proteomes" id="UP000652761"/>
    </source>
</evidence>
<feature type="transmembrane region" description="Helical" evidence="9">
    <location>
        <begin position="6"/>
        <end position="26"/>
    </location>
</feature>
<protein>
    <recommendedName>
        <fullName evidence="9">Protein kish</fullName>
    </recommendedName>
</protein>
<dbReference type="GO" id="GO:0000139">
    <property type="term" value="C:Golgi membrane"/>
    <property type="evidence" value="ECO:0007669"/>
    <property type="project" value="UniProtKB-SubCell"/>
</dbReference>
<evidence type="ECO:0000256" key="6">
    <source>
        <dbReference type="ARBA" id="ARBA00022989"/>
    </source>
</evidence>
<keyword evidence="5" id="KW-0732">Signal</keyword>
<dbReference type="OrthoDB" id="10034655at2759"/>
<evidence type="ECO:0000256" key="9">
    <source>
        <dbReference type="RuleBase" id="RU910717"/>
    </source>
</evidence>
<evidence type="ECO:0000256" key="3">
    <source>
        <dbReference type="ARBA" id="ARBA00008961"/>
    </source>
</evidence>